<dbReference type="Proteomes" id="UP000054567">
    <property type="component" value="Unassembled WGS sequence"/>
</dbReference>
<reference evidence="2" key="3">
    <citation type="journal article" date="2010" name="Genome Res.">
        <title>Population genomic sequencing of Coccidioides fungi reveals recent hybridization and transposon control.</title>
        <authorList>
            <person name="Neafsey D.E."/>
            <person name="Barker B.M."/>
            <person name="Sharpton T.J."/>
            <person name="Stajich J.E."/>
            <person name="Park D.J."/>
            <person name="Whiston E."/>
            <person name="Hung C.-Y."/>
            <person name="McMahan C."/>
            <person name="White J."/>
            <person name="Sykes S."/>
            <person name="Heiman D."/>
            <person name="Young S."/>
            <person name="Zeng Q."/>
            <person name="Abouelleil A."/>
            <person name="Aftuck L."/>
            <person name="Bessette D."/>
            <person name="Brown A."/>
            <person name="FitzGerald M."/>
            <person name="Lui A."/>
            <person name="Macdonald J.P."/>
            <person name="Priest M."/>
            <person name="Orbach M.J."/>
            <person name="Galgiani J.N."/>
            <person name="Kirkland T.N."/>
            <person name="Cole G.T."/>
            <person name="Birren B.W."/>
            <person name="Henn M.R."/>
            <person name="Taylor J.W."/>
            <person name="Rounsley S.D."/>
        </authorList>
    </citation>
    <scope>NUCLEOTIDE SEQUENCE [LARGE SCALE GENOMIC DNA]</scope>
    <source>
        <strain evidence="2">RMSCC 3488</strain>
    </source>
</reference>
<proteinExistence type="predicted"/>
<dbReference type="AlphaFoldDB" id="A0A0J6F8S9"/>
<dbReference type="EMBL" id="DS268109">
    <property type="protein sequence ID" value="KMM65369.1"/>
    <property type="molecule type" value="Genomic_DNA"/>
</dbReference>
<dbReference type="Pfam" id="PF11917">
    <property type="entry name" value="DUF3435"/>
    <property type="match status" value="1"/>
</dbReference>
<reference evidence="2" key="2">
    <citation type="journal article" date="2009" name="Genome Res.">
        <title>Comparative genomic analyses of the human fungal pathogens Coccidioides and their relatives.</title>
        <authorList>
            <person name="Sharpton T.J."/>
            <person name="Stajich J.E."/>
            <person name="Rounsley S.D."/>
            <person name="Gardner M.J."/>
            <person name="Wortman J.R."/>
            <person name="Jordar V.S."/>
            <person name="Maiti R."/>
            <person name="Kodira C.D."/>
            <person name="Neafsey D.E."/>
            <person name="Zeng Q."/>
            <person name="Hung C.-Y."/>
            <person name="McMahan C."/>
            <person name="Muszewska A."/>
            <person name="Grynberg M."/>
            <person name="Mandel M.A."/>
            <person name="Kellner E.M."/>
            <person name="Barker B.M."/>
            <person name="Galgiani J.N."/>
            <person name="Orbach M.J."/>
            <person name="Kirkland T.N."/>
            <person name="Cole G.T."/>
            <person name="Henn M.R."/>
            <person name="Birren B.W."/>
            <person name="Taylor J.W."/>
        </authorList>
    </citation>
    <scope>NUCLEOTIDE SEQUENCE [LARGE SCALE GENOMIC DNA]</scope>
    <source>
        <strain evidence="2">RMSCC 3488</strain>
    </source>
</reference>
<protein>
    <submittedName>
        <fullName evidence="1">Uncharacterized protein</fullName>
    </submittedName>
</protein>
<name>A0A0J6F8S9_COCPO</name>
<evidence type="ECO:0000313" key="2">
    <source>
        <dbReference type="Proteomes" id="UP000054567"/>
    </source>
</evidence>
<organism evidence="1 2">
    <name type="scientific">Coccidioides posadasii RMSCC 3488</name>
    <dbReference type="NCBI Taxonomy" id="454284"/>
    <lineage>
        <taxon>Eukaryota</taxon>
        <taxon>Fungi</taxon>
        <taxon>Dikarya</taxon>
        <taxon>Ascomycota</taxon>
        <taxon>Pezizomycotina</taxon>
        <taxon>Eurotiomycetes</taxon>
        <taxon>Eurotiomycetidae</taxon>
        <taxon>Onygenales</taxon>
        <taxon>Onygenaceae</taxon>
        <taxon>Coccidioides</taxon>
    </lineage>
</organism>
<sequence length="90" mass="10264">MSLRFQKSSLIPLWSQPACLSAEHALLHQELQENFNNRTSAGFCRKTVKSQGFDQVTYLYNLQYTGAKVFNSSDALQDVILQHSDIHTFV</sequence>
<reference evidence="1 2" key="1">
    <citation type="submission" date="2007-06" db="EMBL/GenBank/DDBJ databases">
        <title>The Genome Sequence of Coccidioides posadasii RMSCC_3488.</title>
        <authorList>
            <consortium name="Coccidioides Genome Resources Consortium"/>
            <consortium name="The Broad Institute Genome Sequencing Platform"/>
            <person name="Henn M.R."/>
            <person name="Sykes S."/>
            <person name="Young S."/>
            <person name="Jaffe D."/>
            <person name="Berlin A."/>
            <person name="Alvarez P."/>
            <person name="Butler J."/>
            <person name="Gnerre S."/>
            <person name="Grabherr M."/>
            <person name="Mauceli E."/>
            <person name="Brockman W."/>
            <person name="Kodira C."/>
            <person name="Alvarado L."/>
            <person name="Zeng Q."/>
            <person name="Crawford M."/>
            <person name="Antoine C."/>
            <person name="Devon K."/>
            <person name="Galgiani J."/>
            <person name="Orsborn K."/>
            <person name="Lewis M.L."/>
            <person name="Nusbaum C."/>
            <person name="Galagan J."/>
            <person name="Birren B."/>
        </authorList>
    </citation>
    <scope>NUCLEOTIDE SEQUENCE [LARGE SCALE GENOMIC DNA]</scope>
    <source>
        <strain evidence="1 2">RMSCC 3488</strain>
    </source>
</reference>
<evidence type="ECO:0000313" key="1">
    <source>
        <dbReference type="EMBL" id="KMM65369.1"/>
    </source>
</evidence>
<dbReference type="InterPro" id="IPR021842">
    <property type="entry name" value="DUF3435"/>
</dbReference>
<gene>
    <name evidence="1" type="ORF">CPAG_01720</name>
</gene>
<accession>A0A0J6F8S9</accession>
<dbReference type="VEuPathDB" id="FungiDB:CPAG_01720"/>